<evidence type="ECO:0000256" key="3">
    <source>
        <dbReference type="ARBA" id="ARBA00023239"/>
    </source>
</evidence>
<protein>
    <submittedName>
        <fullName evidence="5">Phosphatidylserine decarboxylase</fullName>
    </submittedName>
</protein>
<dbReference type="InterPro" id="IPR003817">
    <property type="entry name" value="PS_Dcarbxylase"/>
</dbReference>
<keyword evidence="2" id="KW-0865">Zymogen</keyword>
<dbReference type="PANTHER" id="PTHR10067:SF17">
    <property type="entry name" value="PHOSPHATIDYLSERINE DECARBOXYLASE PROENZYME 2"/>
    <property type="match status" value="1"/>
</dbReference>
<dbReference type="Proteomes" id="UP001491552">
    <property type="component" value="Unassembled WGS sequence"/>
</dbReference>
<accession>A0ABV1G387</accession>
<proteinExistence type="predicted"/>
<gene>
    <name evidence="5" type="ORF">WMO66_00315</name>
</gene>
<comment type="caution">
    <text evidence="5">The sequence shown here is derived from an EMBL/GenBank/DDBJ whole genome shotgun (WGS) entry which is preliminary data.</text>
</comment>
<evidence type="ECO:0000313" key="5">
    <source>
        <dbReference type="EMBL" id="MEQ2509699.1"/>
    </source>
</evidence>
<reference evidence="5 6" key="1">
    <citation type="submission" date="2024-03" db="EMBL/GenBank/DDBJ databases">
        <title>Human intestinal bacterial collection.</title>
        <authorList>
            <person name="Pauvert C."/>
            <person name="Hitch T.C.A."/>
            <person name="Clavel T."/>
        </authorList>
    </citation>
    <scope>NUCLEOTIDE SEQUENCE [LARGE SCALE GENOMIC DNA]</scope>
    <source>
        <strain evidence="5 6">CLA-AA-H192</strain>
    </source>
</reference>
<evidence type="ECO:0000256" key="4">
    <source>
        <dbReference type="ARBA" id="ARBA00023317"/>
    </source>
</evidence>
<evidence type="ECO:0000256" key="2">
    <source>
        <dbReference type="ARBA" id="ARBA00023145"/>
    </source>
</evidence>
<organism evidence="5 6">
    <name type="scientific">Faecousia intestinalis</name>
    <dbReference type="NCBI Taxonomy" id="3133167"/>
    <lineage>
        <taxon>Bacteria</taxon>
        <taxon>Bacillati</taxon>
        <taxon>Bacillota</taxon>
        <taxon>Clostridia</taxon>
        <taxon>Eubacteriales</taxon>
        <taxon>Oscillospiraceae</taxon>
        <taxon>Faecousia</taxon>
    </lineage>
</organism>
<keyword evidence="3" id="KW-0456">Lyase</keyword>
<dbReference type="PANTHER" id="PTHR10067">
    <property type="entry name" value="PHOSPHATIDYLSERINE DECARBOXYLASE"/>
    <property type="match status" value="1"/>
</dbReference>
<dbReference type="Pfam" id="PF02666">
    <property type="entry name" value="PS_Dcarbxylase"/>
    <property type="match status" value="1"/>
</dbReference>
<evidence type="ECO:0000313" key="6">
    <source>
        <dbReference type="Proteomes" id="UP001491552"/>
    </source>
</evidence>
<keyword evidence="6" id="KW-1185">Reference proteome</keyword>
<keyword evidence="1" id="KW-0210">Decarboxylase</keyword>
<dbReference type="EMBL" id="JBBMFF010000031">
    <property type="protein sequence ID" value="MEQ2509699.1"/>
    <property type="molecule type" value="Genomic_DNA"/>
</dbReference>
<name>A0ABV1G387_9FIRM</name>
<keyword evidence="4" id="KW-0670">Pyruvate</keyword>
<sequence length="288" mass="32133">MREVWNRAQGALTQEPEVGAGAMHFVYGTAFGRLLARGILCRRFVSQLYAAWQKSPLSRGKVRRFLAQYDIDVSDCTQQTFRCFNDFFTRQRIRTDDRSAPDELPAIADSKLTALPIGEDSVFTVKDVSYRLGELLADDALAERFLGGWCLIFRLSPDDYHRYAYPDTGTQEPTVRIPGVLHSVNPIAGSLGVYRRNARARTLLHTERFGDIVQMEVGAMLVGRICNHETGAAACARLQEKGYFEYGGSTVILLLEHGKFEPAADIAKWSARGIESKVKAGDPVGRRP</sequence>
<evidence type="ECO:0000256" key="1">
    <source>
        <dbReference type="ARBA" id="ARBA00022793"/>
    </source>
</evidence>
<dbReference type="RefSeq" id="WP_349134416.1">
    <property type="nucleotide sequence ID" value="NZ_JBBMFF010000031.1"/>
</dbReference>